<evidence type="ECO:0000256" key="1">
    <source>
        <dbReference type="SAM" id="MobiDB-lite"/>
    </source>
</evidence>
<accession>A0AAD4LDR0</accession>
<dbReference type="InterPro" id="IPR003959">
    <property type="entry name" value="ATPase_AAA_core"/>
</dbReference>
<dbReference type="Proteomes" id="UP001201163">
    <property type="component" value="Unassembled WGS sequence"/>
</dbReference>
<dbReference type="GO" id="GO:0016887">
    <property type="term" value="F:ATP hydrolysis activity"/>
    <property type="evidence" value="ECO:0007669"/>
    <property type="project" value="InterPro"/>
</dbReference>
<dbReference type="Gene3D" id="1.10.8.60">
    <property type="match status" value="1"/>
</dbReference>
<gene>
    <name evidence="3" type="ORF">EDB92DRAFT_1951742</name>
</gene>
<proteinExistence type="predicted"/>
<keyword evidence="4" id="KW-1185">Reference proteome</keyword>
<feature type="domain" description="ATPase AAA-type core" evidence="2">
    <location>
        <begin position="163"/>
        <end position="196"/>
    </location>
</feature>
<dbReference type="PANTHER" id="PTHR48470">
    <property type="entry name" value="CELL DIVISION CONTROL PROTEIN 48 C ISOFORM 1"/>
    <property type="match status" value="1"/>
</dbReference>
<comment type="caution">
    <text evidence="3">The sequence shown here is derived from an EMBL/GenBank/DDBJ whole genome shotgun (WGS) entry which is preliminary data.</text>
</comment>
<dbReference type="SUPFAM" id="SSF52540">
    <property type="entry name" value="P-loop containing nucleoside triphosphate hydrolases"/>
    <property type="match status" value="1"/>
</dbReference>
<protein>
    <recommendedName>
        <fullName evidence="2">ATPase AAA-type core domain-containing protein</fullName>
    </recommendedName>
</protein>
<dbReference type="Pfam" id="PF00004">
    <property type="entry name" value="AAA"/>
    <property type="match status" value="1"/>
</dbReference>
<organism evidence="3 4">
    <name type="scientific">Lactarius akahatsu</name>
    <dbReference type="NCBI Taxonomy" id="416441"/>
    <lineage>
        <taxon>Eukaryota</taxon>
        <taxon>Fungi</taxon>
        <taxon>Dikarya</taxon>
        <taxon>Basidiomycota</taxon>
        <taxon>Agaricomycotina</taxon>
        <taxon>Agaricomycetes</taxon>
        <taxon>Russulales</taxon>
        <taxon>Russulaceae</taxon>
        <taxon>Lactarius</taxon>
    </lineage>
</organism>
<dbReference type="GO" id="GO:0005524">
    <property type="term" value="F:ATP binding"/>
    <property type="evidence" value="ECO:0007669"/>
    <property type="project" value="InterPro"/>
</dbReference>
<dbReference type="Gene3D" id="3.40.50.300">
    <property type="entry name" value="P-loop containing nucleotide triphosphate hydrolases"/>
    <property type="match status" value="1"/>
</dbReference>
<evidence type="ECO:0000313" key="3">
    <source>
        <dbReference type="EMBL" id="KAH8983180.1"/>
    </source>
</evidence>
<name>A0AAD4LDR0_9AGAM</name>
<reference evidence="3" key="1">
    <citation type="submission" date="2022-01" db="EMBL/GenBank/DDBJ databases">
        <title>Comparative genomics reveals a dynamic genome evolution in the ectomycorrhizal milk-cap (Lactarius) mushrooms.</title>
        <authorList>
            <consortium name="DOE Joint Genome Institute"/>
            <person name="Lebreton A."/>
            <person name="Tang N."/>
            <person name="Kuo A."/>
            <person name="LaButti K."/>
            <person name="Drula E."/>
            <person name="Barry K."/>
            <person name="Clum A."/>
            <person name="Lipzen A."/>
            <person name="Mousain D."/>
            <person name="Ng V."/>
            <person name="Wang R."/>
            <person name="Wang X."/>
            <person name="Dai Y."/>
            <person name="Henrissat B."/>
            <person name="Grigoriev I.V."/>
            <person name="Guerin-Laguette A."/>
            <person name="Yu F."/>
            <person name="Martin F.M."/>
        </authorList>
    </citation>
    <scope>NUCLEOTIDE SEQUENCE</scope>
    <source>
        <strain evidence="3">QP</strain>
    </source>
</reference>
<dbReference type="InterPro" id="IPR055278">
    <property type="entry name" value="CDC48c"/>
</dbReference>
<dbReference type="PANTHER" id="PTHR48470:SF1">
    <property type="entry name" value="CELL DIVISION CONTROL PROTEIN 48 C ISOFORM 1"/>
    <property type="match status" value="1"/>
</dbReference>
<evidence type="ECO:0000313" key="4">
    <source>
        <dbReference type="Proteomes" id="UP001201163"/>
    </source>
</evidence>
<evidence type="ECO:0000259" key="2">
    <source>
        <dbReference type="Pfam" id="PF00004"/>
    </source>
</evidence>
<dbReference type="EMBL" id="JAKELL010000091">
    <property type="protein sequence ID" value="KAH8983180.1"/>
    <property type="molecule type" value="Genomic_DNA"/>
</dbReference>
<sequence length="271" mass="28766">MTEPELICARLRLNGHFDFNALAKATPGYVGVDLSALAGAAGIIAVTDYQGPFGRDDRPLCLHWRQMPLQIDADAAAVSGPPTPPLESLPYVQPAASFAHFAIPSVSSQQADSSPARSASLLTLRRRVTRHLQRAVHGRRATNPATRAFPRSWYRRAGRHAPVGPPGCGKTLLAKAVADESQTSTISAKGPELLNKGERVGSAAGVRASLSESSTRVVNVLLTKLDGFDARSFVLERRTAGHARAGDVPPWAARHTALRRPALGGHAAEDG</sequence>
<feature type="region of interest" description="Disordered" evidence="1">
    <location>
        <begin position="135"/>
        <end position="166"/>
    </location>
</feature>
<dbReference type="InterPro" id="IPR027417">
    <property type="entry name" value="P-loop_NTPase"/>
</dbReference>
<dbReference type="AlphaFoldDB" id="A0AAD4LDR0"/>